<dbReference type="InterPro" id="IPR001789">
    <property type="entry name" value="Sig_transdc_resp-reg_receiver"/>
</dbReference>
<feature type="domain" description="EAL" evidence="7">
    <location>
        <begin position="697"/>
        <end position="951"/>
    </location>
</feature>
<feature type="domain" description="Response regulatory" evidence="4">
    <location>
        <begin position="965"/>
        <end position="1080"/>
    </location>
</feature>
<evidence type="ECO:0000313" key="9">
    <source>
        <dbReference type="EMBL" id="MBA5606094.1"/>
    </source>
</evidence>
<name>A0A7W2I758_9BURK</name>
<dbReference type="InterPro" id="IPR035919">
    <property type="entry name" value="EAL_sf"/>
</dbReference>
<gene>
    <name evidence="9" type="ORF">H3H36_12075</name>
</gene>
<dbReference type="SUPFAM" id="SSF55073">
    <property type="entry name" value="Nucleotide cyclase"/>
    <property type="match status" value="1"/>
</dbReference>
<dbReference type="CDD" id="cd01948">
    <property type="entry name" value="EAL"/>
    <property type="match status" value="1"/>
</dbReference>
<dbReference type="InterPro" id="IPR000160">
    <property type="entry name" value="GGDEF_dom"/>
</dbReference>
<dbReference type="SUPFAM" id="SSF52172">
    <property type="entry name" value="CheY-like"/>
    <property type="match status" value="1"/>
</dbReference>
<dbReference type="EMBL" id="JACEZS010000009">
    <property type="protein sequence ID" value="MBA5606094.1"/>
    <property type="molecule type" value="Genomic_DNA"/>
</dbReference>
<dbReference type="Proteomes" id="UP000566711">
    <property type="component" value="Unassembled WGS sequence"/>
</dbReference>
<dbReference type="PROSITE" id="PS50110">
    <property type="entry name" value="RESPONSE_REGULATORY"/>
    <property type="match status" value="1"/>
</dbReference>
<dbReference type="InterPro" id="IPR043128">
    <property type="entry name" value="Rev_trsase/Diguanyl_cyclase"/>
</dbReference>
<dbReference type="CDD" id="cd00130">
    <property type="entry name" value="PAS"/>
    <property type="match status" value="2"/>
</dbReference>
<dbReference type="PROSITE" id="PS50883">
    <property type="entry name" value="EAL"/>
    <property type="match status" value="1"/>
</dbReference>
<feature type="domain" description="PAS" evidence="5">
    <location>
        <begin position="148"/>
        <end position="219"/>
    </location>
</feature>
<keyword evidence="2" id="KW-0597">Phosphoprotein</keyword>
<dbReference type="InterPro" id="IPR000014">
    <property type="entry name" value="PAS"/>
</dbReference>
<dbReference type="SUPFAM" id="SSF141868">
    <property type="entry name" value="EAL domain-like"/>
    <property type="match status" value="1"/>
</dbReference>
<keyword evidence="10" id="KW-1185">Reference proteome</keyword>
<dbReference type="InterPro" id="IPR052155">
    <property type="entry name" value="Biofilm_reg_signaling"/>
</dbReference>
<dbReference type="FunFam" id="3.30.70.270:FF:000001">
    <property type="entry name" value="Diguanylate cyclase domain protein"/>
    <property type="match status" value="1"/>
</dbReference>
<dbReference type="Pfam" id="PF13426">
    <property type="entry name" value="PAS_9"/>
    <property type="match status" value="2"/>
</dbReference>
<dbReference type="PROSITE" id="PS50113">
    <property type="entry name" value="PAC"/>
    <property type="match status" value="2"/>
</dbReference>
<feature type="domain" description="PAS" evidence="5">
    <location>
        <begin position="413"/>
        <end position="468"/>
    </location>
</feature>
<dbReference type="CDD" id="cd01949">
    <property type="entry name" value="GGDEF"/>
    <property type="match status" value="1"/>
</dbReference>
<dbReference type="Pfam" id="PF00990">
    <property type="entry name" value="GGDEF"/>
    <property type="match status" value="1"/>
</dbReference>
<dbReference type="InterPro" id="IPR011006">
    <property type="entry name" value="CheY-like_superfamily"/>
</dbReference>
<dbReference type="GO" id="GO:0000160">
    <property type="term" value="P:phosphorelay signal transduction system"/>
    <property type="evidence" value="ECO:0007669"/>
    <property type="project" value="InterPro"/>
</dbReference>
<evidence type="ECO:0000259" key="6">
    <source>
        <dbReference type="PROSITE" id="PS50113"/>
    </source>
</evidence>
<dbReference type="InterPro" id="IPR029787">
    <property type="entry name" value="Nucleotide_cyclase"/>
</dbReference>
<feature type="region of interest" description="Disordered" evidence="3">
    <location>
        <begin position="1"/>
        <end position="28"/>
    </location>
</feature>
<dbReference type="InterPro" id="IPR000700">
    <property type="entry name" value="PAS-assoc_C"/>
</dbReference>
<feature type="modified residue" description="4-aspartylphosphate" evidence="2">
    <location>
        <position position="1014"/>
    </location>
</feature>
<dbReference type="InterPro" id="IPR001633">
    <property type="entry name" value="EAL_dom"/>
</dbReference>
<dbReference type="FunFam" id="3.20.20.450:FF:000001">
    <property type="entry name" value="Cyclic di-GMP phosphodiesterase yahA"/>
    <property type="match status" value="1"/>
</dbReference>
<proteinExistence type="predicted"/>
<dbReference type="NCBIfam" id="TIGR00229">
    <property type="entry name" value="sensory_box"/>
    <property type="match status" value="3"/>
</dbReference>
<dbReference type="PANTHER" id="PTHR44757:SF2">
    <property type="entry name" value="BIOFILM ARCHITECTURE MAINTENANCE PROTEIN MBAA"/>
    <property type="match status" value="1"/>
</dbReference>
<dbReference type="AlphaFoldDB" id="A0A7W2I758"/>
<feature type="domain" description="GGDEF" evidence="8">
    <location>
        <begin position="555"/>
        <end position="688"/>
    </location>
</feature>
<dbReference type="Pfam" id="PF08448">
    <property type="entry name" value="PAS_4"/>
    <property type="match status" value="1"/>
</dbReference>
<evidence type="ECO:0000259" key="8">
    <source>
        <dbReference type="PROSITE" id="PS50887"/>
    </source>
</evidence>
<evidence type="ECO:0000259" key="5">
    <source>
        <dbReference type="PROSITE" id="PS50112"/>
    </source>
</evidence>
<dbReference type="PROSITE" id="PS50887">
    <property type="entry name" value="GGDEF"/>
    <property type="match status" value="1"/>
</dbReference>
<feature type="compositionally biased region" description="Basic residues" evidence="3">
    <location>
        <begin position="1"/>
        <end position="12"/>
    </location>
</feature>
<dbReference type="SMART" id="SM00091">
    <property type="entry name" value="PAS"/>
    <property type="match status" value="3"/>
</dbReference>
<dbReference type="Gene3D" id="3.30.70.270">
    <property type="match status" value="1"/>
</dbReference>
<sequence>MDQRKQRGRPGRRPYTVGKLVRRPAPSPTETPGFDQLFAHSPYLAFLLNVDGRLLAINPYGRGLLGPAAVVGACASGLYAPWAATVVLDDALALSRINGFWRGELDMLDGQGGVLAMSQLIEWRAGADGAGQFLCLSFDLADYDVFESQLRFKRLFDQHPHPMWVYELASLRFLVVNQAAIRQYGYSEAEFLAMTIEDIRPPEELPRLQDNLAGAPRRGAERAGCWTHRRKDGSLLQVEVSSHSVTIAGKAARFVLCHDVTAQLRTEAALYASRELKQLIINQMPHQIFWKDLAARYQGCNSVFARAAGLARNEDVVGKTDDDFPWSHNAPRIRADDSAIVSTGQPLLNREEYMDQPDGRHWYLINKAPLHDRAGAIIGVLGTIEDISERKRAELVMQLQARALDASVNAIAIVASTPEGDQIEYVNPAFVQLTGYGEQEVRRRSLLLLDGDGDPAQHAALRAALDSPHEATILQRYRDKHGQLFWAKLHVAPVHAYDEHVSHHVCVLTDMTDTMRYQQQLEHQASHDALTDLPNRNLLADRLEQAIGYAQRYQHAVWIAFIDLDNFKLVNDSLGHQQGDVLLRTVAARLRACVRDSDTVARLGGDEFTLLLMETPETPAAASLLRRVLEAVTAPVTLDGRQHTITCSIGVSVCPQDGVDAQQLLRQADLAMYRAKEAGRNQIQFYEAAMHARVHERTLIEAELRHALERGELSLHYQPKLSLRSGEMLGLEALLRWQHPTLGMVAPARFISVAEETGLIVPIGRWVVRAACQQNQAWQRAGLAPQRIAVNLSMRQFSDPGLVDGIIAALADSGLKPHLLELELTESLMMHNVDAAVEVLARLKKLGVALSIDDFGTGYSSLAYLRLFPVDYLKIDQSFVRDMLGDPNVAAIVRSIIALAHSLDFKVVAEGVETEAQLAYLRRYQCDEMQGYLFSRPLSADGIAGLLRQEAGLPAAVQGGEGERTLLLLDDEPNVLSALTRLLRRDGYTILRATTADQAFELLAIHEVQVVVSDQRMPGMHGTEFLSRVKQVYPGTVRIILSGYTELESVLNAINCGEIYRFYTKPWDDMEMRDNIREAFQYHQLIHGQLSTD</sequence>
<evidence type="ECO:0000256" key="1">
    <source>
        <dbReference type="ARBA" id="ARBA00051114"/>
    </source>
</evidence>
<dbReference type="Pfam" id="PF00072">
    <property type="entry name" value="Response_reg"/>
    <property type="match status" value="1"/>
</dbReference>
<evidence type="ECO:0000259" key="7">
    <source>
        <dbReference type="PROSITE" id="PS50883"/>
    </source>
</evidence>
<dbReference type="Gene3D" id="3.40.50.2300">
    <property type="match status" value="1"/>
</dbReference>
<dbReference type="GO" id="GO:0071732">
    <property type="term" value="P:cellular response to nitric oxide"/>
    <property type="evidence" value="ECO:0007669"/>
    <property type="project" value="UniProtKB-ARBA"/>
</dbReference>
<dbReference type="PANTHER" id="PTHR44757">
    <property type="entry name" value="DIGUANYLATE CYCLASE DGCP"/>
    <property type="match status" value="1"/>
</dbReference>
<dbReference type="GO" id="GO:0071111">
    <property type="term" value="F:cyclic-guanylate-specific phosphodiesterase activity"/>
    <property type="evidence" value="ECO:0007669"/>
    <property type="project" value="UniProtKB-EC"/>
</dbReference>
<reference evidence="9 10" key="1">
    <citation type="submission" date="2020-07" db="EMBL/GenBank/DDBJ databases">
        <title>Novel species isolated from subtropical streams in China.</title>
        <authorList>
            <person name="Lu H."/>
        </authorList>
    </citation>
    <scope>NUCLEOTIDE SEQUENCE [LARGE SCALE GENOMIC DNA]</scope>
    <source>
        <strain evidence="9 10">FT3S</strain>
    </source>
</reference>
<feature type="domain" description="PAC" evidence="6">
    <location>
        <begin position="348"/>
        <end position="399"/>
    </location>
</feature>
<dbReference type="Gene3D" id="3.20.20.450">
    <property type="entry name" value="EAL domain"/>
    <property type="match status" value="1"/>
</dbReference>
<dbReference type="SMART" id="SM00086">
    <property type="entry name" value="PAC"/>
    <property type="match status" value="3"/>
</dbReference>
<dbReference type="PROSITE" id="PS50112">
    <property type="entry name" value="PAS"/>
    <property type="match status" value="2"/>
</dbReference>
<dbReference type="InterPro" id="IPR035965">
    <property type="entry name" value="PAS-like_dom_sf"/>
</dbReference>
<comment type="caution">
    <text evidence="9">The sequence shown here is derived from an EMBL/GenBank/DDBJ whole genome shotgun (WGS) entry which is preliminary data.</text>
</comment>
<dbReference type="InterPro" id="IPR001610">
    <property type="entry name" value="PAC"/>
</dbReference>
<dbReference type="Pfam" id="PF00563">
    <property type="entry name" value="EAL"/>
    <property type="match status" value="1"/>
</dbReference>
<organism evidence="9 10">
    <name type="scientific">Rugamonas fusca</name>
    <dbReference type="NCBI Taxonomy" id="2758568"/>
    <lineage>
        <taxon>Bacteria</taxon>
        <taxon>Pseudomonadati</taxon>
        <taxon>Pseudomonadota</taxon>
        <taxon>Betaproteobacteria</taxon>
        <taxon>Burkholderiales</taxon>
        <taxon>Oxalobacteraceae</taxon>
        <taxon>Telluria group</taxon>
        <taxon>Rugamonas</taxon>
    </lineage>
</organism>
<dbReference type="SMART" id="SM00267">
    <property type="entry name" value="GGDEF"/>
    <property type="match status" value="1"/>
</dbReference>
<comment type="catalytic activity">
    <reaction evidence="1">
        <text>3',3'-c-di-GMP + H2O = 5'-phosphoguanylyl(3'-&gt;5')guanosine + H(+)</text>
        <dbReference type="Rhea" id="RHEA:24902"/>
        <dbReference type="ChEBI" id="CHEBI:15377"/>
        <dbReference type="ChEBI" id="CHEBI:15378"/>
        <dbReference type="ChEBI" id="CHEBI:58754"/>
        <dbReference type="ChEBI" id="CHEBI:58805"/>
        <dbReference type="EC" id="3.1.4.52"/>
    </reaction>
    <physiologicalReaction direction="left-to-right" evidence="1">
        <dbReference type="Rhea" id="RHEA:24903"/>
    </physiologicalReaction>
</comment>
<accession>A0A7W2I758</accession>
<dbReference type="CDD" id="cd17569">
    <property type="entry name" value="REC_HupR-like"/>
    <property type="match status" value="1"/>
</dbReference>
<dbReference type="SUPFAM" id="SSF55785">
    <property type="entry name" value="PYP-like sensor domain (PAS domain)"/>
    <property type="match status" value="3"/>
</dbReference>
<evidence type="ECO:0000256" key="3">
    <source>
        <dbReference type="SAM" id="MobiDB-lite"/>
    </source>
</evidence>
<dbReference type="NCBIfam" id="TIGR00254">
    <property type="entry name" value="GGDEF"/>
    <property type="match status" value="1"/>
</dbReference>
<dbReference type="SMART" id="SM00052">
    <property type="entry name" value="EAL"/>
    <property type="match status" value="1"/>
</dbReference>
<evidence type="ECO:0000256" key="2">
    <source>
        <dbReference type="PROSITE-ProRule" id="PRU00169"/>
    </source>
</evidence>
<protein>
    <submittedName>
        <fullName evidence="9">EAL domain-containing protein</fullName>
    </submittedName>
</protein>
<feature type="domain" description="PAC" evidence="6">
    <location>
        <begin position="467"/>
        <end position="523"/>
    </location>
</feature>
<dbReference type="Gene3D" id="3.30.450.20">
    <property type="entry name" value="PAS domain"/>
    <property type="match status" value="3"/>
</dbReference>
<dbReference type="SMART" id="SM00448">
    <property type="entry name" value="REC"/>
    <property type="match status" value="1"/>
</dbReference>
<dbReference type="InterPro" id="IPR013656">
    <property type="entry name" value="PAS_4"/>
</dbReference>
<evidence type="ECO:0000313" key="10">
    <source>
        <dbReference type="Proteomes" id="UP000566711"/>
    </source>
</evidence>
<evidence type="ECO:0000259" key="4">
    <source>
        <dbReference type="PROSITE" id="PS50110"/>
    </source>
</evidence>